<evidence type="ECO:0000256" key="1">
    <source>
        <dbReference type="SAM" id="MobiDB-lite"/>
    </source>
</evidence>
<name>C5FJA2_ARTOC</name>
<keyword evidence="3" id="KW-1185">Reference proteome</keyword>
<reference evidence="3" key="1">
    <citation type="journal article" date="2012" name="MBio">
        <title>Comparative genome analysis of Trichophyton rubrum and related dermatophytes reveals candidate genes involved in infection.</title>
        <authorList>
            <person name="Martinez D.A."/>
            <person name="Oliver B.G."/>
            <person name="Graeser Y."/>
            <person name="Goldberg J.M."/>
            <person name="Li W."/>
            <person name="Martinez-Rossi N.M."/>
            <person name="Monod M."/>
            <person name="Shelest E."/>
            <person name="Barton R.C."/>
            <person name="Birch E."/>
            <person name="Brakhage A.A."/>
            <person name="Chen Z."/>
            <person name="Gurr S.J."/>
            <person name="Heiman D."/>
            <person name="Heitman J."/>
            <person name="Kosti I."/>
            <person name="Rossi A."/>
            <person name="Saif S."/>
            <person name="Samalova M."/>
            <person name="Saunders C.W."/>
            <person name="Shea T."/>
            <person name="Summerbell R.C."/>
            <person name="Xu J."/>
            <person name="Young S."/>
            <person name="Zeng Q."/>
            <person name="Birren B.W."/>
            <person name="Cuomo C.A."/>
            <person name="White T.C."/>
        </authorList>
    </citation>
    <scope>NUCLEOTIDE SEQUENCE [LARGE SCALE GENOMIC DNA]</scope>
    <source>
        <strain evidence="3">ATCC MYA-4605 / CBS 113480</strain>
    </source>
</reference>
<dbReference type="STRING" id="554155.C5FJA2"/>
<feature type="compositionally biased region" description="Low complexity" evidence="1">
    <location>
        <begin position="52"/>
        <end position="77"/>
    </location>
</feature>
<evidence type="ECO:0000313" key="2">
    <source>
        <dbReference type="EMBL" id="EEQ29523.1"/>
    </source>
</evidence>
<feature type="compositionally biased region" description="Low complexity" evidence="1">
    <location>
        <begin position="370"/>
        <end position="381"/>
    </location>
</feature>
<accession>C5FJA2</accession>
<evidence type="ECO:0000313" key="3">
    <source>
        <dbReference type="Proteomes" id="UP000002035"/>
    </source>
</evidence>
<feature type="region of interest" description="Disordered" evidence="1">
    <location>
        <begin position="352"/>
        <end position="489"/>
    </location>
</feature>
<dbReference type="Proteomes" id="UP000002035">
    <property type="component" value="Unassembled WGS sequence"/>
</dbReference>
<organism evidence="2 3">
    <name type="scientific">Arthroderma otae (strain ATCC MYA-4605 / CBS 113480)</name>
    <name type="common">Microsporum canis</name>
    <dbReference type="NCBI Taxonomy" id="554155"/>
    <lineage>
        <taxon>Eukaryota</taxon>
        <taxon>Fungi</taxon>
        <taxon>Dikarya</taxon>
        <taxon>Ascomycota</taxon>
        <taxon>Pezizomycotina</taxon>
        <taxon>Eurotiomycetes</taxon>
        <taxon>Eurotiomycetidae</taxon>
        <taxon>Onygenales</taxon>
        <taxon>Arthrodermataceae</taxon>
        <taxon>Microsporum</taxon>
    </lineage>
</organism>
<proteinExistence type="predicted"/>
<dbReference type="VEuPathDB" id="FungiDB:MCYG_02342"/>
<dbReference type="AlphaFoldDB" id="C5FJA2"/>
<dbReference type="eggNOG" id="ENOG502RV4R">
    <property type="taxonomic scope" value="Eukaryota"/>
</dbReference>
<protein>
    <submittedName>
        <fullName evidence="2">Uncharacterized protein</fullName>
    </submittedName>
</protein>
<dbReference type="RefSeq" id="XP_002849408.1">
    <property type="nucleotide sequence ID" value="XM_002849362.1"/>
</dbReference>
<feature type="compositionally biased region" description="Polar residues" evidence="1">
    <location>
        <begin position="458"/>
        <end position="474"/>
    </location>
</feature>
<feature type="region of interest" description="Disordered" evidence="1">
    <location>
        <begin position="52"/>
        <end position="79"/>
    </location>
</feature>
<gene>
    <name evidence="2" type="ORF">MCYG_02342</name>
</gene>
<dbReference type="HOGENOM" id="CLU_510856_0_0_1"/>
<sequence length="533" mass="59621">MDFHRLSTITPSTVLRSPDLLLDFTHFIRRGPSDDSLRLLQYLNRQLQLPQNSGQQSCLSPSSTPSSSQASSQLTQCPLPNPDISYPKLKISQWQPQEESPQERQIVIPPLSPSREQRAQQIVPIARRYYQNQGIRDTKRLNRLTKLSQQLLGSKSDPGNIWNTTGLVFDNNGNSRIDRLERGKRNLEDRRLGTRCATKISMLYTIHEIDELSVSPNVTGNRVSWAINKYIKDAGISRELLLKDRSNTRHLLSLLENSGPGDVVCTNDISIVTWTRELLDGEVSLGLQFRGEIFPPSDEETETARRFHLIGARLIINGLVGYGWKHEELSRCQGRVMMALFQHIDRSELAKGNIEPKRDCGTLQGPSTIGSPETESSSLPPSGGPEFGVRRFHPEEPEVLAGSVPSRAEETNKRPYQAGDGSEYQPSQRRRLSGRGEDDIPSIYPTGDALEPSEDRTSGSLANSINGTDSVSQDENGDRRSLYEESSLPADHEQLEEVIIVHDKGKHTLDLSLVLDETPALFPGLPELPSRLW</sequence>
<dbReference type="OrthoDB" id="3491794at2759"/>
<dbReference type="GeneID" id="9226482"/>
<dbReference type="EMBL" id="DS995702">
    <property type="protein sequence ID" value="EEQ29523.1"/>
    <property type="molecule type" value="Genomic_DNA"/>
</dbReference>